<sequence>MSFPYKLDVEPGLKRASLYSRSTTSSRHTASTSGKTKSIIVPRESRTNPSYIINKEKVLSSTIKPRHNIDNNKNTKELESEEPERSNKFIEIGVNTHISGSLQCKHNFLPHVRKRNVCDCKYSFHDDKRRGNCKMRAKEIQAIIPKRYFSSDKACSQWIKTSNCGTQFFEQILSPLKTMLDAYVITDNFTTPTCGANNIEQVSVENDKMLSDSKVEAVLTSPSMDKKTSMSGTYSDIVEACLSPIGFNNISPRRKSPTRWAISPYSVPGPDF</sequence>
<evidence type="ECO:0000313" key="4">
    <source>
        <dbReference type="EMBL" id="CAB3256957.1"/>
    </source>
</evidence>
<evidence type="ECO:0000313" key="3">
    <source>
        <dbReference type="EMBL" id="CAB3238329.1"/>
    </source>
</evidence>
<accession>A0A8S1BEH6</accession>
<protein>
    <submittedName>
        <fullName evidence="4">Uncharacterized protein</fullName>
    </submittedName>
</protein>
<evidence type="ECO:0000313" key="2">
    <source>
        <dbReference type="EMBL" id="CAB3233626.1"/>
    </source>
</evidence>
<feature type="region of interest" description="Disordered" evidence="1">
    <location>
        <begin position="18"/>
        <end position="37"/>
    </location>
</feature>
<dbReference type="Proteomes" id="UP000494256">
    <property type="component" value="Unassembled WGS sequence"/>
</dbReference>
<evidence type="ECO:0000256" key="1">
    <source>
        <dbReference type="SAM" id="MobiDB-lite"/>
    </source>
</evidence>
<proteinExistence type="predicted"/>
<gene>
    <name evidence="4" type="ORF">APLA_LOCUS15792</name>
    <name evidence="2" type="ORF">APLA_LOCUS5351</name>
    <name evidence="3" type="ORF">APLA_LOCUS8135</name>
</gene>
<feature type="compositionally biased region" description="Low complexity" evidence="1">
    <location>
        <begin position="18"/>
        <end position="33"/>
    </location>
</feature>
<dbReference type="EMBL" id="CADEBD010000513">
    <property type="protein sequence ID" value="CAB3256957.1"/>
    <property type="molecule type" value="Genomic_DNA"/>
</dbReference>
<dbReference type="EMBL" id="CADEBC010000479">
    <property type="protein sequence ID" value="CAB3233626.1"/>
    <property type="molecule type" value="Genomic_DNA"/>
</dbReference>
<name>A0A8S1BEH6_ARCPL</name>
<reference evidence="5 6" key="1">
    <citation type="submission" date="2020-04" db="EMBL/GenBank/DDBJ databases">
        <authorList>
            <person name="Wallbank WR R."/>
            <person name="Pardo Diaz C."/>
            <person name="Kozak K."/>
            <person name="Martin S."/>
            <person name="Jiggins C."/>
            <person name="Moest M."/>
            <person name="Warren A I."/>
            <person name="Byers J.R.P. K."/>
            <person name="Montejo-Kovacevich G."/>
            <person name="Yen C E."/>
        </authorList>
    </citation>
    <scope>NUCLEOTIDE SEQUENCE [LARGE SCALE GENOMIC DNA]</scope>
</reference>
<organism evidence="4 6">
    <name type="scientific">Arctia plantaginis</name>
    <name type="common">Wood tiger moth</name>
    <name type="synonym">Phalaena plantaginis</name>
    <dbReference type="NCBI Taxonomy" id="874455"/>
    <lineage>
        <taxon>Eukaryota</taxon>
        <taxon>Metazoa</taxon>
        <taxon>Ecdysozoa</taxon>
        <taxon>Arthropoda</taxon>
        <taxon>Hexapoda</taxon>
        <taxon>Insecta</taxon>
        <taxon>Pterygota</taxon>
        <taxon>Neoptera</taxon>
        <taxon>Endopterygota</taxon>
        <taxon>Lepidoptera</taxon>
        <taxon>Glossata</taxon>
        <taxon>Ditrysia</taxon>
        <taxon>Noctuoidea</taxon>
        <taxon>Erebidae</taxon>
        <taxon>Arctiinae</taxon>
        <taxon>Arctia</taxon>
    </lineage>
</organism>
<dbReference type="AlphaFoldDB" id="A0A8S1BEH6"/>
<dbReference type="Proteomes" id="UP000494106">
    <property type="component" value="Unassembled WGS sequence"/>
</dbReference>
<evidence type="ECO:0000313" key="6">
    <source>
        <dbReference type="Proteomes" id="UP000494256"/>
    </source>
</evidence>
<dbReference type="OrthoDB" id="6991852at2759"/>
<comment type="caution">
    <text evidence="4">The sequence shown here is derived from an EMBL/GenBank/DDBJ whole genome shotgun (WGS) entry which is preliminary data.</text>
</comment>
<feature type="compositionally biased region" description="Basic and acidic residues" evidence="1">
    <location>
        <begin position="67"/>
        <end position="84"/>
    </location>
</feature>
<keyword evidence="5" id="KW-1185">Reference proteome</keyword>
<evidence type="ECO:0000313" key="5">
    <source>
        <dbReference type="Proteomes" id="UP000494106"/>
    </source>
</evidence>
<feature type="region of interest" description="Disordered" evidence="1">
    <location>
        <begin position="63"/>
        <end position="84"/>
    </location>
</feature>
<dbReference type="EMBL" id="CADEBD010000306">
    <property type="protein sequence ID" value="CAB3238329.1"/>
    <property type="molecule type" value="Genomic_DNA"/>
</dbReference>